<keyword evidence="2" id="KW-1185">Reference proteome</keyword>
<dbReference type="AlphaFoldDB" id="A0A0J7LSZ4"/>
<dbReference type="STRING" id="1304281.ACM44_03340"/>
<dbReference type="RefSeq" id="WP_048498690.1">
    <property type="nucleotide sequence ID" value="NZ_LFNG01000004.1"/>
</dbReference>
<evidence type="ECO:0000313" key="1">
    <source>
        <dbReference type="EMBL" id="KMQ72065.1"/>
    </source>
</evidence>
<gene>
    <name evidence="1" type="ORF">ACM44_03340</name>
</gene>
<protein>
    <submittedName>
        <fullName evidence="1">Uncharacterized protein</fullName>
    </submittedName>
</protein>
<evidence type="ECO:0000313" key="2">
    <source>
        <dbReference type="Proteomes" id="UP000035900"/>
    </source>
</evidence>
<name>A0A0J7LSZ4_9FLAO</name>
<accession>A0A0J7LSZ4</accession>
<organism evidence="1 2">
    <name type="scientific">Chryseobacterium koreense CCUG 49689</name>
    <dbReference type="NCBI Taxonomy" id="1304281"/>
    <lineage>
        <taxon>Bacteria</taxon>
        <taxon>Pseudomonadati</taxon>
        <taxon>Bacteroidota</taxon>
        <taxon>Flavobacteriia</taxon>
        <taxon>Flavobacteriales</taxon>
        <taxon>Weeksellaceae</taxon>
        <taxon>Chryseobacterium group</taxon>
        <taxon>Chryseobacterium</taxon>
    </lineage>
</organism>
<dbReference type="EMBL" id="LFNG01000004">
    <property type="protein sequence ID" value="KMQ72065.1"/>
    <property type="molecule type" value="Genomic_DNA"/>
</dbReference>
<reference evidence="1 2" key="1">
    <citation type="journal article" date="2004" name="Int. J. Syst. Evol. Microbiol.">
        <title>Kaistella koreensis gen. nov., sp. nov., a novel member of the Chryseobacterium-Bergeyella-Riemerella branch.</title>
        <authorList>
            <person name="Kim M.K."/>
            <person name="Im W.T."/>
            <person name="Shin Y.K."/>
            <person name="Lim J.H."/>
            <person name="Kim S.H."/>
            <person name="Lee B.C."/>
            <person name="Park M.Y."/>
            <person name="Lee K.Y."/>
            <person name="Lee S.T."/>
        </authorList>
    </citation>
    <scope>NUCLEOTIDE SEQUENCE [LARGE SCALE GENOMIC DNA]</scope>
    <source>
        <strain evidence="1 2">CCUG 49689</strain>
    </source>
</reference>
<dbReference type="Proteomes" id="UP000035900">
    <property type="component" value="Unassembled WGS sequence"/>
</dbReference>
<sequence>MTTIEKNILETYLLQIEKLSSYAKIEIIERLLKSLKKEKDEEKERERKFFASAGGFGSSKPSDEIIKEIKESRHFRKREVDL</sequence>
<dbReference type="OrthoDB" id="839982at2"/>
<comment type="caution">
    <text evidence="1">The sequence shown here is derived from an EMBL/GenBank/DDBJ whole genome shotgun (WGS) entry which is preliminary data.</text>
</comment>
<dbReference type="PATRIC" id="fig|1304281.5.peg.720"/>
<proteinExistence type="predicted"/>